<name>A0ABQ6FBD1_9RHOO</name>
<feature type="region of interest" description="Disordered" evidence="1">
    <location>
        <begin position="1"/>
        <end position="22"/>
    </location>
</feature>
<dbReference type="Pfam" id="PF13463">
    <property type="entry name" value="HTH_27"/>
    <property type="match status" value="1"/>
</dbReference>
<gene>
    <name evidence="3" type="ORF">GCM10007933_23540</name>
</gene>
<dbReference type="InterPro" id="IPR036390">
    <property type="entry name" value="WH_DNA-bd_sf"/>
</dbReference>
<organism evidence="3 4">
    <name type="scientific">Zoogloea oryzae</name>
    <dbReference type="NCBI Taxonomy" id="310767"/>
    <lineage>
        <taxon>Bacteria</taxon>
        <taxon>Pseudomonadati</taxon>
        <taxon>Pseudomonadota</taxon>
        <taxon>Betaproteobacteria</taxon>
        <taxon>Rhodocyclales</taxon>
        <taxon>Zoogloeaceae</taxon>
        <taxon>Zoogloea</taxon>
    </lineage>
</organism>
<dbReference type="Gene3D" id="1.10.10.10">
    <property type="entry name" value="Winged helix-like DNA-binding domain superfamily/Winged helix DNA-binding domain"/>
    <property type="match status" value="1"/>
</dbReference>
<dbReference type="InterPro" id="IPR036388">
    <property type="entry name" value="WH-like_DNA-bd_sf"/>
</dbReference>
<dbReference type="Proteomes" id="UP001157167">
    <property type="component" value="Unassembled WGS sequence"/>
</dbReference>
<evidence type="ECO:0000313" key="4">
    <source>
        <dbReference type="Proteomes" id="UP001157167"/>
    </source>
</evidence>
<feature type="domain" description="HTH marR-type" evidence="2">
    <location>
        <begin position="74"/>
        <end position="140"/>
    </location>
</feature>
<evidence type="ECO:0000256" key="1">
    <source>
        <dbReference type="SAM" id="MobiDB-lite"/>
    </source>
</evidence>
<reference evidence="4" key="1">
    <citation type="journal article" date="2019" name="Int. J. Syst. Evol. Microbiol.">
        <title>The Global Catalogue of Microorganisms (GCM) 10K type strain sequencing project: providing services to taxonomists for standard genome sequencing and annotation.</title>
        <authorList>
            <consortium name="The Broad Institute Genomics Platform"/>
            <consortium name="The Broad Institute Genome Sequencing Center for Infectious Disease"/>
            <person name="Wu L."/>
            <person name="Ma J."/>
        </authorList>
    </citation>
    <scope>NUCLEOTIDE SEQUENCE [LARGE SCALE GENOMIC DNA]</scope>
    <source>
        <strain evidence="4">NBRC 102407</strain>
    </source>
</reference>
<comment type="caution">
    <text evidence="3">The sequence shown here is derived from an EMBL/GenBank/DDBJ whole genome shotgun (WGS) entry which is preliminary data.</text>
</comment>
<dbReference type="SUPFAM" id="SSF46785">
    <property type="entry name" value="Winged helix' DNA-binding domain"/>
    <property type="match status" value="1"/>
</dbReference>
<accession>A0ABQ6FBD1</accession>
<proteinExistence type="predicted"/>
<sequence length="194" mass="21422">MECPAVTARRTATPDAVDDAPAPDAVAAQPWHLAASDAERVVAEFEHALICLCEAFGRYNMQGLAGVPGEMSFSGQDNMVLHIIQTLDRPKSLSDISRFMNRDDLANIQYSVRKLQKAGLIEKASDRSARGTTYRTTEDGREVVAAFVARRRDLVLAPAEEMEQLREQLRGATKVMSHFIGLYDQAARVLTTRS</sequence>
<protein>
    <submittedName>
        <fullName evidence="3">Transcriptional regulator</fullName>
    </submittedName>
</protein>
<dbReference type="EMBL" id="BSPX01000034">
    <property type="protein sequence ID" value="GLT22893.1"/>
    <property type="molecule type" value="Genomic_DNA"/>
</dbReference>
<evidence type="ECO:0000313" key="3">
    <source>
        <dbReference type="EMBL" id="GLT22893.1"/>
    </source>
</evidence>
<dbReference type="InterPro" id="IPR000835">
    <property type="entry name" value="HTH_MarR-typ"/>
</dbReference>
<evidence type="ECO:0000259" key="2">
    <source>
        <dbReference type="Pfam" id="PF13463"/>
    </source>
</evidence>
<keyword evidence="4" id="KW-1185">Reference proteome</keyword>